<dbReference type="Proteomes" id="UP000076842">
    <property type="component" value="Unassembled WGS sequence"/>
</dbReference>
<gene>
    <name evidence="4" type="ORF">CALCODRAFT_426443</name>
</gene>
<name>A0A165JV57_9BASI</name>
<dbReference type="InterPro" id="IPR045338">
    <property type="entry name" value="DUF6535"/>
</dbReference>
<dbReference type="Pfam" id="PF20153">
    <property type="entry name" value="DUF6535"/>
    <property type="match status" value="1"/>
</dbReference>
<dbReference type="EMBL" id="KV423917">
    <property type="protein sequence ID" value="KZT62312.1"/>
    <property type="molecule type" value="Genomic_DNA"/>
</dbReference>
<feature type="chain" id="PRO_5007860325" description="DUF6535 domain-containing protein" evidence="2">
    <location>
        <begin position="21"/>
        <end position="179"/>
    </location>
</feature>
<dbReference type="AlphaFoldDB" id="A0A165JV57"/>
<dbReference type="OrthoDB" id="3219854at2759"/>
<evidence type="ECO:0000313" key="4">
    <source>
        <dbReference type="EMBL" id="KZT62312.1"/>
    </source>
</evidence>
<accession>A0A165JV57</accession>
<organism evidence="4 5">
    <name type="scientific">Calocera cornea HHB12733</name>
    <dbReference type="NCBI Taxonomy" id="1353952"/>
    <lineage>
        <taxon>Eukaryota</taxon>
        <taxon>Fungi</taxon>
        <taxon>Dikarya</taxon>
        <taxon>Basidiomycota</taxon>
        <taxon>Agaricomycotina</taxon>
        <taxon>Dacrymycetes</taxon>
        <taxon>Dacrymycetales</taxon>
        <taxon>Dacrymycetaceae</taxon>
        <taxon>Calocera</taxon>
    </lineage>
</organism>
<keyword evidence="1" id="KW-0812">Transmembrane</keyword>
<keyword evidence="5" id="KW-1185">Reference proteome</keyword>
<feature type="transmembrane region" description="Helical" evidence="1">
    <location>
        <begin position="142"/>
        <end position="173"/>
    </location>
</feature>
<feature type="transmembrane region" description="Helical" evidence="1">
    <location>
        <begin position="89"/>
        <end position="112"/>
    </location>
</feature>
<dbReference type="STRING" id="1353952.A0A165JV57"/>
<sequence>MDVLLVFVRIALLVLPLTRANLTQSALFSAVLTAFLVLSLPQLSPDPTQQTLDALIVLSGQVGALTSLGSAAPPPYQPVTSSVPEASSVWINVLWLISLTISLFTSVLAMLAKQWLRIFTSKLPTIPVEQARQRHARYMGLLAWNVPAIVESLPVLLHVAVMVFLVGFLMFLWSLSTVL</sequence>
<keyword evidence="2" id="KW-0732">Signal</keyword>
<evidence type="ECO:0000259" key="3">
    <source>
        <dbReference type="Pfam" id="PF20153"/>
    </source>
</evidence>
<feature type="domain" description="DUF6535" evidence="3">
    <location>
        <begin position="1"/>
        <end position="174"/>
    </location>
</feature>
<feature type="signal peptide" evidence="2">
    <location>
        <begin position="1"/>
        <end position="20"/>
    </location>
</feature>
<dbReference type="InParanoid" id="A0A165JV57"/>
<feature type="non-terminal residue" evidence="4">
    <location>
        <position position="179"/>
    </location>
</feature>
<evidence type="ECO:0000256" key="2">
    <source>
        <dbReference type="SAM" id="SignalP"/>
    </source>
</evidence>
<keyword evidence="1" id="KW-0472">Membrane</keyword>
<evidence type="ECO:0000256" key="1">
    <source>
        <dbReference type="SAM" id="Phobius"/>
    </source>
</evidence>
<reference evidence="4 5" key="1">
    <citation type="journal article" date="2016" name="Mol. Biol. Evol.">
        <title>Comparative Genomics of Early-Diverging Mushroom-Forming Fungi Provides Insights into the Origins of Lignocellulose Decay Capabilities.</title>
        <authorList>
            <person name="Nagy L.G."/>
            <person name="Riley R."/>
            <person name="Tritt A."/>
            <person name="Adam C."/>
            <person name="Daum C."/>
            <person name="Floudas D."/>
            <person name="Sun H."/>
            <person name="Yadav J.S."/>
            <person name="Pangilinan J."/>
            <person name="Larsson K.H."/>
            <person name="Matsuura K."/>
            <person name="Barry K."/>
            <person name="Labutti K."/>
            <person name="Kuo R."/>
            <person name="Ohm R.A."/>
            <person name="Bhattacharya S.S."/>
            <person name="Shirouzu T."/>
            <person name="Yoshinaga Y."/>
            <person name="Martin F.M."/>
            <person name="Grigoriev I.V."/>
            <person name="Hibbett D.S."/>
        </authorList>
    </citation>
    <scope>NUCLEOTIDE SEQUENCE [LARGE SCALE GENOMIC DNA]</scope>
    <source>
        <strain evidence="4 5">HHB12733</strain>
    </source>
</reference>
<proteinExistence type="predicted"/>
<protein>
    <recommendedName>
        <fullName evidence="3">DUF6535 domain-containing protein</fullName>
    </recommendedName>
</protein>
<keyword evidence="1" id="KW-1133">Transmembrane helix</keyword>
<evidence type="ECO:0000313" key="5">
    <source>
        <dbReference type="Proteomes" id="UP000076842"/>
    </source>
</evidence>